<reference evidence="2" key="1">
    <citation type="submission" date="2018-05" db="EMBL/GenBank/DDBJ databases">
        <authorList>
            <person name="Lanie J.A."/>
            <person name="Ng W.-L."/>
            <person name="Kazmierczak K.M."/>
            <person name="Andrzejewski T.M."/>
            <person name="Davidsen T.M."/>
            <person name="Wayne K.J."/>
            <person name="Tettelin H."/>
            <person name="Glass J.I."/>
            <person name="Rusch D."/>
            <person name="Podicherti R."/>
            <person name="Tsui H.-C.T."/>
            <person name="Winkler M.E."/>
        </authorList>
    </citation>
    <scope>NUCLEOTIDE SEQUENCE</scope>
</reference>
<feature type="non-terminal residue" evidence="2">
    <location>
        <position position="47"/>
    </location>
</feature>
<name>A0A382AGI5_9ZZZZ</name>
<sequence>VGAESRYPRHRPNSRSQGGPFGSELGNDSDQDDVTLRVLDSNLNFHP</sequence>
<evidence type="ECO:0000313" key="2">
    <source>
        <dbReference type="EMBL" id="SVB00077.1"/>
    </source>
</evidence>
<evidence type="ECO:0000256" key="1">
    <source>
        <dbReference type="SAM" id="MobiDB-lite"/>
    </source>
</evidence>
<protein>
    <submittedName>
        <fullName evidence="2">Uncharacterized protein</fullName>
    </submittedName>
</protein>
<dbReference type="EMBL" id="UINC01025107">
    <property type="protein sequence ID" value="SVB00077.1"/>
    <property type="molecule type" value="Genomic_DNA"/>
</dbReference>
<feature type="non-terminal residue" evidence="2">
    <location>
        <position position="1"/>
    </location>
</feature>
<accession>A0A382AGI5</accession>
<feature type="region of interest" description="Disordered" evidence="1">
    <location>
        <begin position="1"/>
        <end position="33"/>
    </location>
</feature>
<dbReference type="AlphaFoldDB" id="A0A382AGI5"/>
<organism evidence="2">
    <name type="scientific">marine metagenome</name>
    <dbReference type="NCBI Taxonomy" id="408172"/>
    <lineage>
        <taxon>unclassified sequences</taxon>
        <taxon>metagenomes</taxon>
        <taxon>ecological metagenomes</taxon>
    </lineage>
</organism>
<proteinExistence type="predicted"/>
<gene>
    <name evidence="2" type="ORF">METZ01_LOCUS152931</name>
</gene>